<evidence type="ECO:0000313" key="7">
    <source>
        <dbReference type="EMBL" id="GFY64805.1"/>
    </source>
</evidence>
<evidence type="ECO:0000256" key="5">
    <source>
        <dbReference type="SAM" id="SignalP"/>
    </source>
</evidence>
<dbReference type="Proteomes" id="UP000886998">
    <property type="component" value="Unassembled WGS sequence"/>
</dbReference>
<keyword evidence="3" id="KW-0964">Secreted</keyword>
<evidence type="ECO:0000256" key="1">
    <source>
        <dbReference type="ARBA" id="ARBA00004613"/>
    </source>
</evidence>
<dbReference type="EMBL" id="BMAV01015407">
    <property type="protein sequence ID" value="GFY64805.1"/>
    <property type="molecule type" value="Genomic_DNA"/>
</dbReference>
<evidence type="ECO:0000256" key="4">
    <source>
        <dbReference type="RuleBase" id="RU004262"/>
    </source>
</evidence>
<dbReference type="GO" id="GO:0016042">
    <property type="term" value="P:lipid catabolic process"/>
    <property type="evidence" value="ECO:0007669"/>
    <property type="project" value="TreeGrafter"/>
</dbReference>
<comment type="subcellular location">
    <subcellularLocation>
        <location evidence="1">Secreted</location>
    </subcellularLocation>
</comment>
<evidence type="ECO:0000256" key="2">
    <source>
        <dbReference type="ARBA" id="ARBA00010701"/>
    </source>
</evidence>
<protein>
    <recommendedName>
        <fullName evidence="6">Lipase domain-containing protein</fullName>
    </recommendedName>
</protein>
<comment type="caution">
    <text evidence="7">The sequence shown here is derived from an EMBL/GenBank/DDBJ whole genome shotgun (WGS) entry which is preliminary data.</text>
</comment>
<comment type="similarity">
    <text evidence="2 4">Belongs to the AB hydrolase superfamily. Lipase family.</text>
</comment>
<sequence length="361" mass="40803">MTMRVKMLKKFAFIVFVFCILWGELAESQSLFSNCYPDKKQKCDVESADGLPWETKIRFFLFTRKNSKEPEHLHLCNGTLPKDSHFNPKNRLYVFIPGFKFGVCELEMIPIVKEELLERGDYNVLLMDCTDEYGTDFIDSMKHTKKASTTIARVLKNIQVKTGLKNEDVYLIGHSLGTHVSGMVGQLFKVKRITALDPAGVTYTKELPLDQRLDVSDAEIVDVIHTNGGKGLPYLGLSFPIGHFDFYVNGGILQPSCSHSIWDGIKNFNVLYVVGVSLVPSLCAHMQAVEYYKITINNRHGKFIGVPCNSYRSFKGNNCTVSGPNVTMGFDLEESITPEVISKEPPRKYYLDTTSTYPYVK</sequence>
<dbReference type="PANTHER" id="PTHR11610">
    <property type="entry name" value="LIPASE"/>
    <property type="match status" value="1"/>
</dbReference>
<dbReference type="SUPFAM" id="SSF53474">
    <property type="entry name" value="alpha/beta-Hydrolases"/>
    <property type="match status" value="1"/>
</dbReference>
<evidence type="ECO:0000259" key="6">
    <source>
        <dbReference type="Pfam" id="PF00151"/>
    </source>
</evidence>
<dbReference type="OrthoDB" id="6432075at2759"/>
<dbReference type="InterPro" id="IPR013818">
    <property type="entry name" value="Lipase"/>
</dbReference>
<keyword evidence="8" id="KW-1185">Reference proteome</keyword>
<name>A0A8X7CG48_9ARAC</name>
<reference evidence="7" key="1">
    <citation type="submission" date="2020-08" db="EMBL/GenBank/DDBJ databases">
        <title>Multicomponent nature underlies the extraordinary mechanical properties of spider dragline silk.</title>
        <authorList>
            <person name="Kono N."/>
            <person name="Nakamura H."/>
            <person name="Mori M."/>
            <person name="Yoshida Y."/>
            <person name="Ohtoshi R."/>
            <person name="Malay A.D."/>
            <person name="Moran D.A.P."/>
            <person name="Tomita M."/>
            <person name="Numata K."/>
            <person name="Arakawa K."/>
        </authorList>
    </citation>
    <scope>NUCLEOTIDE SEQUENCE</scope>
</reference>
<dbReference type="GO" id="GO:0005615">
    <property type="term" value="C:extracellular space"/>
    <property type="evidence" value="ECO:0007669"/>
    <property type="project" value="TreeGrafter"/>
</dbReference>
<dbReference type="Gene3D" id="3.40.50.1820">
    <property type="entry name" value="alpha/beta hydrolase"/>
    <property type="match status" value="1"/>
</dbReference>
<proteinExistence type="inferred from homology"/>
<gene>
    <name evidence="7" type="primary">LIPI</name>
    <name evidence="7" type="ORF">TNIN_325711</name>
</gene>
<organism evidence="7 8">
    <name type="scientific">Trichonephila inaurata madagascariensis</name>
    <dbReference type="NCBI Taxonomy" id="2747483"/>
    <lineage>
        <taxon>Eukaryota</taxon>
        <taxon>Metazoa</taxon>
        <taxon>Ecdysozoa</taxon>
        <taxon>Arthropoda</taxon>
        <taxon>Chelicerata</taxon>
        <taxon>Arachnida</taxon>
        <taxon>Araneae</taxon>
        <taxon>Araneomorphae</taxon>
        <taxon>Entelegynae</taxon>
        <taxon>Araneoidea</taxon>
        <taxon>Nephilidae</taxon>
        <taxon>Trichonephila</taxon>
        <taxon>Trichonephila inaurata</taxon>
    </lineage>
</organism>
<dbReference type="PRINTS" id="PR00821">
    <property type="entry name" value="TAGLIPASE"/>
</dbReference>
<dbReference type="GO" id="GO:0016298">
    <property type="term" value="F:lipase activity"/>
    <property type="evidence" value="ECO:0007669"/>
    <property type="project" value="InterPro"/>
</dbReference>
<dbReference type="AlphaFoldDB" id="A0A8X7CG48"/>
<keyword evidence="5" id="KW-0732">Signal</keyword>
<evidence type="ECO:0000313" key="8">
    <source>
        <dbReference type="Proteomes" id="UP000886998"/>
    </source>
</evidence>
<feature type="domain" description="Lipase" evidence="6">
    <location>
        <begin position="37"/>
        <end position="359"/>
    </location>
</feature>
<feature type="signal peptide" evidence="5">
    <location>
        <begin position="1"/>
        <end position="28"/>
    </location>
</feature>
<dbReference type="PANTHER" id="PTHR11610:SF173">
    <property type="entry name" value="LIPASE DOMAIN-CONTAINING PROTEIN-RELATED"/>
    <property type="match status" value="1"/>
</dbReference>
<evidence type="ECO:0000256" key="3">
    <source>
        <dbReference type="ARBA" id="ARBA00022525"/>
    </source>
</evidence>
<dbReference type="Pfam" id="PF00151">
    <property type="entry name" value="Lipase"/>
    <property type="match status" value="1"/>
</dbReference>
<dbReference type="InterPro" id="IPR029058">
    <property type="entry name" value="AB_hydrolase_fold"/>
</dbReference>
<accession>A0A8X7CG48</accession>
<feature type="chain" id="PRO_5036465227" description="Lipase domain-containing protein" evidence="5">
    <location>
        <begin position="29"/>
        <end position="361"/>
    </location>
</feature>
<dbReference type="GO" id="GO:0017171">
    <property type="term" value="F:serine hydrolase activity"/>
    <property type="evidence" value="ECO:0007669"/>
    <property type="project" value="TreeGrafter"/>
</dbReference>
<dbReference type="InterPro" id="IPR000734">
    <property type="entry name" value="TAG_lipase"/>
</dbReference>